<proteinExistence type="predicted"/>
<feature type="region of interest" description="Disordered" evidence="1">
    <location>
        <begin position="258"/>
        <end position="349"/>
    </location>
</feature>
<evidence type="ECO:0000313" key="3">
    <source>
        <dbReference type="EMBL" id="GMM58472.1"/>
    </source>
</evidence>
<accession>A0AAV5S4C2</accession>
<feature type="compositionally biased region" description="Acidic residues" evidence="1">
    <location>
        <begin position="448"/>
        <end position="463"/>
    </location>
</feature>
<organism evidence="3 4">
    <name type="scientific">Maudiozyma humilis</name>
    <name type="common">Sour dough yeast</name>
    <name type="synonym">Kazachstania humilis</name>
    <dbReference type="NCBI Taxonomy" id="51915"/>
    <lineage>
        <taxon>Eukaryota</taxon>
        <taxon>Fungi</taxon>
        <taxon>Dikarya</taxon>
        <taxon>Ascomycota</taxon>
        <taxon>Saccharomycotina</taxon>
        <taxon>Saccharomycetes</taxon>
        <taxon>Saccharomycetales</taxon>
        <taxon>Saccharomycetaceae</taxon>
        <taxon>Maudiozyma</taxon>
    </lineage>
</organism>
<dbReference type="InterPro" id="IPR013103">
    <property type="entry name" value="RVT_2"/>
</dbReference>
<feature type="compositionally biased region" description="Basic and acidic residues" evidence="1">
    <location>
        <begin position="260"/>
        <end position="271"/>
    </location>
</feature>
<evidence type="ECO:0000256" key="1">
    <source>
        <dbReference type="SAM" id="MobiDB-lite"/>
    </source>
</evidence>
<feature type="compositionally biased region" description="Basic residues" evidence="1">
    <location>
        <begin position="468"/>
        <end position="481"/>
    </location>
</feature>
<dbReference type="EMBL" id="BTGD01000025">
    <property type="protein sequence ID" value="GMM58472.1"/>
    <property type="molecule type" value="Genomic_DNA"/>
</dbReference>
<feature type="compositionally biased region" description="Polar residues" evidence="1">
    <location>
        <begin position="301"/>
        <end position="326"/>
    </location>
</feature>
<name>A0AAV5S4C2_MAUHU</name>
<protein>
    <recommendedName>
        <fullName evidence="2">Reverse transcriptase Ty1/copia-type domain-containing protein</fullName>
    </recommendedName>
</protein>
<evidence type="ECO:0000313" key="4">
    <source>
        <dbReference type="Proteomes" id="UP001377567"/>
    </source>
</evidence>
<dbReference type="AlphaFoldDB" id="A0AAV5S4C2"/>
<sequence>MDSLHHNKWGFFVQLNVTQQIESTLTHGEDTPVGDTEVEDDIKPFLISKTDNSGEYYPISNSRGEHIKFYFQKDVAKLATKLDTSADYPFWCKHLSVFCERWKLDDITKTTKLTDAEEDILGTVINDSLGKNFRSYVMDDMKASEKFLRIQDTMKSQCNREVKDRMWRDIRVDNTCSSYNDLTETLSKLCTLELYTQDSLMPISNEFLNIHIKRTLIKDLALSLEIYIHGDQQLKVLQPRDVIQAVVEAKLSQIRNNQKNSEKLTENHTNLEDQEQEDVPLANTGEFNDIEMSDNQETESDISTNKEVLRNNTPEQSETFESTQEVPQEVEESTSWKGPPDIIDPKNSSPQELIDKEVELELPDPLIADLTKSKTKSQSKTSRKKDNPLAWSTHDPNHPSNQLKQKLKIKRSRQQKIKTFLEKNLESLNFPKEAHGKKRTLEEHLTEDSDEESADESSGDEEDENRKGQKQRIRRIQYRKKRKEKRRKINELLKYLDSRKIRAIYYKEAITNNSNDEERVAFQEAYQKELNNLVKAKVYDPTISIPRKQINPEKIISINTIFSIKRDGLHKARIVARGDLQSEGSYHDTDTSLLNMESLKLFLIMSFEKNLYVRTIDINHAFLYAPIEEEL</sequence>
<feature type="region of interest" description="Disordered" evidence="1">
    <location>
        <begin position="433"/>
        <end position="481"/>
    </location>
</feature>
<comment type="caution">
    <text evidence="3">The sequence shown here is derived from an EMBL/GenBank/DDBJ whole genome shotgun (WGS) entry which is preliminary data.</text>
</comment>
<keyword evidence="4" id="KW-1185">Reference proteome</keyword>
<reference evidence="3 4" key="1">
    <citation type="journal article" date="2023" name="Elife">
        <title>Identification of key yeast species and microbe-microbe interactions impacting larval growth of Drosophila in the wild.</title>
        <authorList>
            <person name="Mure A."/>
            <person name="Sugiura Y."/>
            <person name="Maeda R."/>
            <person name="Honda K."/>
            <person name="Sakurai N."/>
            <person name="Takahashi Y."/>
            <person name="Watada M."/>
            <person name="Katoh T."/>
            <person name="Gotoh A."/>
            <person name="Gotoh Y."/>
            <person name="Taniguchi I."/>
            <person name="Nakamura K."/>
            <person name="Hayashi T."/>
            <person name="Katayama T."/>
            <person name="Uemura T."/>
            <person name="Hattori Y."/>
        </authorList>
    </citation>
    <scope>NUCLEOTIDE SEQUENCE [LARGE SCALE GENOMIC DNA]</scope>
    <source>
        <strain evidence="3 4">KH-74</strain>
    </source>
</reference>
<evidence type="ECO:0000259" key="2">
    <source>
        <dbReference type="Pfam" id="PF07727"/>
    </source>
</evidence>
<feature type="compositionally biased region" description="Basic residues" evidence="1">
    <location>
        <begin position="373"/>
        <end position="383"/>
    </location>
</feature>
<feature type="compositionally biased region" description="Acidic residues" evidence="1">
    <location>
        <begin position="288"/>
        <end position="300"/>
    </location>
</feature>
<gene>
    <name evidence="3" type="ORF">DAKH74_050890</name>
</gene>
<dbReference type="Proteomes" id="UP001377567">
    <property type="component" value="Unassembled WGS sequence"/>
</dbReference>
<dbReference type="Pfam" id="PF07727">
    <property type="entry name" value="RVT_2"/>
    <property type="match status" value="1"/>
</dbReference>
<feature type="domain" description="Reverse transcriptase Ty1/copia-type" evidence="2">
    <location>
        <begin position="554"/>
        <end position="631"/>
    </location>
</feature>
<feature type="region of interest" description="Disordered" evidence="1">
    <location>
        <begin position="362"/>
        <end position="413"/>
    </location>
</feature>